<evidence type="ECO:0000313" key="4">
    <source>
        <dbReference type="Proteomes" id="UP000221011"/>
    </source>
</evidence>
<feature type="transmembrane region" description="Helical" evidence="1">
    <location>
        <begin position="263"/>
        <end position="278"/>
    </location>
</feature>
<dbReference type="Pfam" id="PF02517">
    <property type="entry name" value="Rce1-like"/>
    <property type="match status" value="1"/>
</dbReference>
<protein>
    <recommendedName>
        <fullName evidence="2">CAAX prenyl protease 2/Lysostaphin resistance protein A-like domain-containing protein</fullName>
    </recommendedName>
</protein>
<dbReference type="AlphaFoldDB" id="A0A291Q8Z5"/>
<evidence type="ECO:0000313" key="3">
    <source>
        <dbReference type="EMBL" id="ATL28270.1"/>
    </source>
</evidence>
<reference evidence="3 4" key="1">
    <citation type="submission" date="2017-08" db="EMBL/GenBank/DDBJ databases">
        <title>Complete Genome Sequence of Streptomyces formicae KY5, the formicamycin producer.</title>
        <authorList>
            <person name="Holmes N.A."/>
            <person name="Devine R."/>
            <person name="Qin Z."/>
            <person name="Seipke R.F."/>
            <person name="Wilkinson B."/>
            <person name="Hutchings M.I."/>
        </authorList>
    </citation>
    <scope>NUCLEOTIDE SEQUENCE [LARGE SCALE GENOMIC DNA]</scope>
    <source>
        <strain evidence="3 4">KY5</strain>
    </source>
</reference>
<accession>A0A291Q8Z5</accession>
<dbReference type="GO" id="GO:0080120">
    <property type="term" value="P:CAAX-box protein maturation"/>
    <property type="evidence" value="ECO:0007669"/>
    <property type="project" value="UniProtKB-ARBA"/>
</dbReference>
<proteinExistence type="predicted"/>
<dbReference type="Proteomes" id="UP000221011">
    <property type="component" value="Chromosome"/>
</dbReference>
<name>A0A291Q8Z5_9ACTN</name>
<dbReference type="EMBL" id="CP022685">
    <property type="protein sequence ID" value="ATL28270.1"/>
    <property type="molecule type" value="Genomic_DNA"/>
</dbReference>
<dbReference type="KEGG" id="sfk:KY5_3252"/>
<feature type="domain" description="CAAX prenyl protease 2/Lysostaphin resistance protein A-like" evidence="2">
    <location>
        <begin position="181"/>
        <end position="273"/>
    </location>
</feature>
<dbReference type="InterPro" id="IPR003675">
    <property type="entry name" value="Rce1/LyrA-like_dom"/>
</dbReference>
<feature type="transmembrane region" description="Helical" evidence="1">
    <location>
        <begin position="6"/>
        <end position="30"/>
    </location>
</feature>
<evidence type="ECO:0000256" key="1">
    <source>
        <dbReference type="SAM" id="Phobius"/>
    </source>
</evidence>
<feature type="transmembrane region" description="Helical" evidence="1">
    <location>
        <begin position="88"/>
        <end position="111"/>
    </location>
</feature>
<keyword evidence="1" id="KW-0472">Membrane</keyword>
<feature type="transmembrane region" description="Helical" evidence="1">
    <location>
        <begin position="215"/>
        <end position="232"/>
    </location>
</feature>
<evidence type="ECO:0000259" key="2">
    <source>
        <dbReference type="Pfam" id="PF02517"/>
    </source>
</evidence>
<sequence>MSTPLRVLVLVAVVLLYYWLGKAVLFRAVRHLAAVTRIGPARWNTAQRADVFELAAAGASHVVVVAALLAVTGIGPGMLVSGLARPELLGLGVLLGIGELAIGSLICRALIEVKLSGGGRRRGPAVPANSARHVGVSGTGVRAPTPVRTRPREDRGLSLRSWLGRSRGGWIRHHLTALKVLPLWAALGLTGVQVASEELVFRGIALTWLRDAGPFVALSTSIVLFVVMQAFFMSTWQGAMFPLVGGVVMGVVHGLVFWAVPDVAPLVVAHVVFFVFAVI</sequence>
<dbReference type="GO" id="GO:0004175">
    <property type="term" value="F:endopeptidase activity"/>
    <property type="evidence" value="ECO:0007669"/>
    <property type="project" value="UniProtKB-ARBA"/>
</dbReference>
<keyword evidence="1" id="KW-1133">Transmembrane helix</keyword>
<dbReference type="RefSeq" id="WP_098242955.1">
    <property type="nucleotide sequence ID" value="NZ_CP022685.1"/>
</dbReference>
<keyword evidence="1" id="KW-0812">Transmembrane</keyword>
<organism evidence="3 4">
    <name type="scientific">Streptomyces formicae</name>
    <dbReference type="NCBI Taxonomy" id="1616117"/>
    <lineage>
        <taxon>Bacteria</taxon>
        <taxon>Bacillati</taxon>
        <taxon>Actinomycetota</taxon>
        <taxon>Actinomycetes</taxon>
        <taxon>Kitasatosporales</taxon>
        <taxon>Streptomycetaceae</taxon>
        <taxon>Streptomyces</taxon>
    </lineage>
</organism>
<keyword evidence="4" id="KW-1185">Reference proteome</keyword>
<feature type="transmembrane region" description="Helical" evidence="1">
    <location>
        <begin position="51"/>
        <end position="76"/>
    </location>
</feature>
<gene>
    <name evidence="3" type="ORF">KY5_3252</name>
</gene>